<evidence type="ECO:0000313" key="5">
    <source>
        <dbReference type="EMBL" id="TDW96585.1"/>
    </source>
</evidence>
<evidence type="ECO:0000259" key="4">
    <source>
        <dbReference type="PROSITE" id="PS01124"/>
    </source>
</evidence>
<keyword evidence="3" id="KW-0804">Transcription</keyword>
<organism evidence="5 6">
    <name type="scientific">Dinghuibacter silviterrae</name>
    <dbReference type="NCBI Taxonomy" id="1539049"/>
    <lineage>
        <taxon>Bacteria</taxon>
        <taxon>Pseudomonadati</taxon>
        <taxon>Bacteroidota</taxon>
        <taxon>Chitinophagia</taxon>
        <taxon>Chitinophagales</taxon>
        <taxon>Chitinophagaceae</taxon>
        <taxon>Dinghuibacter</taxon>
    </lineage>
</organism>
<dbReference type="AlphaFoldDB" id="A0A4R8DGH0"/>
<feature type="domain" description="HTH araC/xylS-type" evidence="4">
    <location>
        <begin position="191"/>
        <end position="289"/>
    </location>
</feature>
<protein>
    <submittedName>
        <fullName evidence="5">AraC-like DNA-binding protein</fullName>
    </submittedName>
</protein>
<dbReference type="PROSITE" id="PS01124">
    <property type="entry name" value="HTH_ARAC_FAMILY_2"/>
    <property type="match status" value="1"/>
</dbReference>
<dbReference type="PANTHER" id="PTHR43280:SF32">
    <property type="entry name" value="TRANSCRIPTIONAL REGULATORY PROTEIN"/>
    <property type="match status" value="1"/>
</dbReference>
<dbReference type="OrthoDB" id="2585681at2"/>
<dbReference type="GO" id="GO:0043565">
    <property type="term" value="F:sequence-specific DNA binding"/>
    <property type="evidence" value="ECO:0007669"/>
    <property type="project" value="InterPro"/>
</dbReference>
<dbReference type="SUPFAM" id="SSF51215">
    <property type="entry name" value="Regulatory protein AraC"/>
    <property type="match status" value="1"/>
</dbReference>
<name>A0A4R8DGH0_9BACT</name>
<reference evidence="5 6" key="1">
    <citation type="submission" date="2019-03" db="EMBL/GenBank/DDBJ databases">
        <title>Genomic Encyclopedia of Type Strains, Phase IV (KMG-IV): sequencing the most valuable type-strain genomes for metagenomic binning, comparative biology and taxonomic classification.</title>
        <authorList>
            <person name="Goeker M."/>
        </authorList>
    </citation>
    <scope>NUCLEOTIDE SEQUENCE [LARGE SCALE GENOMIC DNA]</scope>
    <source>
        <strain evidence="5 6">DSM 100059</strain>
    </source>
</reference>
<proteinExistence type="predicted"/>
<dbReference type="SMART" id="SM00342">
    <property type="entry name" value="HTH_ARAC"/>
    <property type="match status" value="1"/>
</dbReference>
<evidence type="ECO:0000256" key="2">
    <source>
        <dbReference type="ARBA" id="ARBA00023125"/>
    </source>
</evidence>
<dbReference type="PANTHER" id="PTHR43280">
    <property type="entry name" value="ARAC-FAMILY TRANSCRIPTIONAL REGULATOR"/>
    <property type="match status" value="1"/>
</dbReference>
<dbReference type="Gene3D" id="1.10.10.60">
    <property type="entry name" value="Homeodomain-like"/>
    <property type="match status" value="1"/>
</dbReference>
<dbReference type="EMBL" id="SODV01000002">
    <property type="protein sequence ID" value="TDW96585.1"/>
    <property type="molecule type" value="Genomic_DNA"/>
</dbReference>
<dbReference type="InterPro" id="IPR020449">
    <property type="entry name" value="Tscrpt_reg_AraC-type_HTH"/>
</dbReference>
<dbReference type="InterPro" id="IPR037923">
    <property type="entry name" value="HTH-like"/>
</dbReference>
<dbReference type="GO" id="GO:0003700">
    <property type="term" value="F:DNA-binding transcription factor activity"/>
    <property type="evidence" value="ECO:0007669"/>
    <property type="project" value="InterPro"/>
</dbReference>
<dbReference type="Pfam" id="PF12833">
    <property type="entry name" value="HTH_18"/>
    <property type="match status" value="1"/>
</dbReference>
<dbReference type="InterPro" id="IPR009057">
    <property type="entry name" value="Homeodomain-like_sf"/>
</dbReference>
<dbReference type="SUPFAM" id="SSF46689">
    <property type="entry name" value="Homeodomain-like"/>
    <property type="match status" value="1"/>
</dbReference>
<sequence>MITAEIPIPHYPFEPDPATGNPCFRAFWYDRSSGYVKLDFLVPHRKDYFFLSFVKNGSSRHWVDMKPYVLQPNTFYFTVPHQVHLKEEPKPISGVGISFTEEFLALDESGFLKNLPLIRNPQGGHELTLGEADVVFVEGLLGQILAEYGNKGPWHQNMLLAYTKVLLIYLSRLYTEQYSAAASTPDRVLLHRFLSMIEESFAALHEVADYADRLHLSPGHLSDVVKEQSGKPAIVHIHDRLIVEAKRLLFYTDRAVKEIAFELGFEDASYFNRFFKRLTQRTPVEYRTYIREMYH</sequence>
<gene>
    <name evidence="5" type="ORF">EDB95_4418</name>
</gene>
<dbReference type="PRINTS" id="PR00032">
    <property type="entry name" value="HTHARAC"/>
</dbReference>
<comment type="caution">
    <text evidence="5">The sequence shown here is derived from an EMBL/GenBank/DDBJ whole genome shotgun (WGS) entry which is preliminary data.</text>
</comment>
<keyword evidence="6" id="KW-1185">Reference proteome</keyword>
<evidence type="ECO:0000313" key="6">
    <source>
        <dbReference type="Proteomes" id="UP000294498"/>
    </source>
</evidence>
<evidence type="ECO:0000256" key="1">
    <source>
        <dbReference type="ARBA" id="ARBA00023015"/>
    </source>
</evidence>
<dbReference type="RefSeq" id="WP_133997282.1">
    <property type="nucleotide sequence ID" value="NZ_SODV01000002.1"/>
</dbReference>
<dbReference type="InterPro" id="IPR018060">
    <property type="entry name" value="HTH_AraC"/>
</dbReference>
<dbReference type="Proteomes" id="UP000294498">
    <property type="component" value="Unassembled WGS sequence"/>
</dbReference>
<evidence type="ECO:0000256" key="3">
    <source>
        <dbReference type="ARBA" id="ARBA00023163"/>
    </source>
</evidence>
<keyword evidence="1" id="KW-0805">Transcription regulation</keyword>
<accession>A0A4R8DGH0</accession>
<keyword evidence="2 5" id="KW-0238">DNA-binding</keyword>